<dbReference type="Gene3D" id="3.40.30.10">
    <property type="entry name" value="Glutaredoxin"/>
    <property type="match status" value="1"/>
</dbReference>
<evidence type="ECO:0000259" key="1">
    <source>
        <dbReference type="Pfam" id="PF00462"/>
    </source>
</evidence>
<evidence type="ECO:0000313" key="2">
    <source>
        <dbReference type="EMBL" id="RAR71383.1"/>
    </source>
</evidence>
<dbReference type="Proteomes" id="UP000248840">
    <property type="component" value="Unassembled WGS sequence"/>
</dbReference>
<dbReference type="EMBL" id="QLSZ01000008">
    <property type="protein sequence ID" value="RAR71383.1"/>
    <property type="molecule type" value="Genomic_DNA"/>
</dbReference>
<dbReference type="PROSITE" id="PS51354">
    <property type="entry name" value="GLUTAREDOXIN_2"/>
    <property type="match status" value="1"/>
</dbReference>
<keyword evidence="3" id="KW-1185">Reference proteome</keyword>
<reference evidence="2 3" key="1">
    <citation type="submission" date="2018-06" db="EMBL/GenBank/DDBJ databases">
        <title>Genomic Encyclopedia of Archaeal and Bacterial Type Strains, Phase II (KMG-II): from individual species to whole genera.</title>
        <authorList>
            <person name="Goeker M."/>
        </authorList>
    </citation>
    <scope>NUCLEOTIDE SEQUENCE [LARGE SCALE GENOMIC DNA]</scope>
    <source>
        <strain evidence="2 3">DSM 25663</strain>
    </source>
</reference>
<dbReference type="SUPFAM" id="SSF52833">
    <property type="entry name" value="Thioredoxin-like"/>
    <property type="match status" value="1"/>
</dbReference>
<dbReference type="InterPro" id="IPR002109">
    <property type="entry name" value="Glutaredoxin"/>
</dbReference>
<organism evidence="2 3">
    <name type="scientific">Flavobacterium aciduliphilum</name>
    <dbReference type="NCBI Taxonomy" id="1101402"/>
    <lineage>
        <taxon>Bacteria</taxon>
        <taxon>Pseudomonadati</taxon>
        <taxon>Bacteroidota</taxon>
        <taxon>Flavobacteriia</taxon>
        <taxon>Flavobacteriales</taxon>
        <taxon>Flavobacteriaceae</taxon>
        <taxon>Flavobacterium</taxon>
    </lineage>
</organism>
<protein>
    <submittedName>
        <fullName evidence="2">Glutaredoxin</fullName>
    </submittedName>
</protein>
<dbReference type="OrthoDB" id="9795531at2"/>
<sequence>MKNFIYIVFFVLLPFIGKTQTNHETPPNLEKQKTIIIYGSPDCHFCVATKKLFLEHNIPFVFYDIDTNKEALNEMLDKLKKNKISLNNLGIPVVDKYGEIFTNNEADFEAFLKKLIP</sequence>
<dbReference type="InterPro" id="IPR036249">
    <property type="entry name" value="Thioredoxin-like_sf"/>
</dbReference>
<name>A0A328YE32_9FLAO</name>
<gene>
    <name evidence="2" type="ORF">CLV55_108120</name>
</gene>
<evidence type="ECO:0000313" key="3">
    <source>
        <dbReference type="Proteomes" id="UP000248840"/>
    </source>
</evidence>
<comment type="caution">
    <text evidence="2">The sequence shown here is derived from an EMBL/GenBank/DDBJ whole genome shotgun (WGS) entry which is preliminary data.</text>
</comment>
<dbReference type="RefSeq" id="WP_112113584.1">
    <property type="nucleotide sequence ID" value="NZ_QLSZ01000008.1"/>
</dbReference>
<dbReference type="CDD" id="cd02976">
    <property type="entry name" value="NrdH"/>
    <property type="match status" value="1"/>
</dbReference>
<feature type="domain" description="Glutaredoxin" evidence="1">
    <location>
        <begin position="35"/>
        <end position="80"/>
    </location>
</feature>
<accession>A0A328YE32</accession>
<dbReference type="Pfam" id="PF00462">
    <property type="entry name" value="Glutaredoxin"/>
    <property type="match status" value="1"/>
</dbReference>
<dbReference type="AlphaFoldDB" id="A0A328YE32"/>
<proteinExistence type="predicted"/>